<accession>A0AAW9XDL3</accession>
<keyword evidence="2" id="KW-0808">Transferase</keyword>
<evidence type="ECO:0000259" key="1">
    <source>
        <dbReference type="SMART" id="SM00563"/>
    </source>
</evidence>
<gene>
    <name evidence="2" type="ORF">DR094_01410</name>
</gene>
<protein>
    <submittedName>
        <fullName evidence="2">1-acyl-sn-glycerol-3-phosphate acyltransferase</fullName>
    </submittedName>
</protein>
<organism evidence="2 3">
    <name type="scientific">Mesomycoplasma flocculare</name>
    <name type="common">Mycoplasma flocculare</name>
    <dbReference type="NCBI Taxonomy" id="2128"/>
    <lineage>
        <taxon>Bacteria</taxon>
        <taxon>Bacillati</taxon>
        <taxon>Mycoplasmatota</taxon>
        <taxon>Mycoplasmoidales</taxon>
        <taxon>Metamycoplasmataceae</taxon>
        <taxon>Mesomycoplasma</taxon>
    </lineage>
</organism>
<dbReference type="GO" id="GO:0016746">
    <property type="term" value="F:acyltransferase activity"/>
    <property type="evidence" value="ECO:0007669"/>
    <property type="project" value="UniProtKB-KW"/>
</dbReference>
<dbReference type="Pfam" id="PF01553">
    <property type="entry name" value="Acyltransferase"/>
    <property type="match status" value="1"/>
</dbReference>
<evidence type="ECO:0000313" key="2">
    <source>
        <dbReference type="EMBL" id="MXR56651.1"/>
    </source>
</evidence>
<comment type="caution">
    <text evidence="2">The sequence shown here is derived from an EMBL/GenBank/DDBJ whole genome shotgun (WGS) entry which is preliminary data.</text>
</comment>
<dbReference type="SUPFAM" id="SSF69593">
    <property type="entry name" value="Glycerol-3-phosphate (1)-acyltransferase"/>
    <property type="match status" value="1"/>
</dbReference>
<keyword evidence="2" id="KW-0012">Acyltransferase</keyword>
<proteinExistence type="predicted"/>
<dbReference type="Proteomes" id="UP001193441">
    <property type="component" value="Unassembled WGS sequence"/>
</dbReference>
<sequence>MKIKFRIVIFSLIWLLKLRKIRSVWKKYTKNKVELSPEFRSDLILKYSKFILKLFQVKIKVFGYENLPKNAAIIVANHNSFADYFILFAALENHEKGEGEINPILSFVLEKKWYNHKNKWIFYSLDSIFLGDNQKNNSLELNKFLKSVREKRAFGIVFSKEADKNQVFEFPIDIFSAAKKVGLSFIPVTINFSDKDSYKSIRKKTQNVEIFIHKPIKTAAVFSQSSKSLFLAAKKAIFESYSGEK</sequence>
<reference evidence="2" key="1">
    <citation type="submission" date="2018-07" db="EMBL/GenBank/DDBJ databases">
        <title>Genetic characterization of Mycoplasma hyopneumoniae, M. hyorhinis and M. flocculare isolates through whole genome sequencing analysis: comparative analysis of sequence types and putative genes involved in virulence.</title>
        <authorList>
            <person name="Fourour S."/>
            <person name="Lucas P."/>
            <person name="Touzain F."/>
            <person name="Tocqueville V."/>
            <person name="Kempf I."/>
            <person name="Marois-Crehan C."/>
        </authorList>
    </citation>
    <scope>NUCLEOTIDE SEQUENCE</scope>
    <source>
        <strain evidence="2">MF22</strain>
    </source>
</reference>
<dbReference type="CDD" id="cd07989">
    <property type="entry name" value="LPLAT_AGPAT-like"/>
    <property type="match status" value="1"/>
</dbReference>
<evidence type="ECO:0000313" key="3">
    <source>
        <dbReference type="Proteomes" id="UP001193441"/>
    </source>
</evidence>
<dbReference type="EMBL" id="QQRD01000001">
    <property type="protein sequence ID" value="MXR56651.1"/>
    <property type="molecule type" value="Genomic_DNA"/>
</dbReference>
<dbReference type="RefSeq" id="WP_160583808.1">
    <property type="nucleotide sequence ID" value="NZ_QQRD01000001.1"/>
</dbReference>
<name>A0AAW9XDL3_MESFC</name>
<dbReference type="InterPro" id="IPR002123">
    <property type="entry name" value="Plipid/glycerol_acylTrfase"/>
</dbReference>
<dbReference type="AlphaFoldDB" id="A0AAW9XDL3"/>
<dbReference type="SMART" id="SM00563">
    <property type="entry name" value="PlsC"/>
    <property type="match status" value="1"/>
</dbReference>
<feature type="domain" description="Phospholipid/glycerol acyltransferase" evidence="1">
    <location>
        <begin position="72"/>
        <end position="193"/>
    </location>
</feature>